<proteinExistence type="predicted"/>
<accession>A0A2A6CVQ3</accession>
<reference evidence="2" key="1">
    <citation type="journal article" date="2008" name="Nat. Genet.">
        <title>The Pristionchus pacificus genome provides a unique perspective on nematode lifestyle and parasitism.</title>
        <authorList>
            <person name="Dieterich C."/>
            <person name="Clifton S.W."/>
            <person name="Schuster L.N."/>
            <person name="Chinwalla A."/>
            <person name="Delehaunty K."/>
            <person name="Dinkelacker I."/>
            <person name="Fulton L."/>
            <person name="Fulton R."/>
            <person name="Godfrey J."/>
            <person name="Minx P."/>
            <person name="Mitreva M."/>
            <person name="Roeseler W."/>
            <person name="Tian H."/>
            <person name="Witte H."/>
            <person name="Yang S.P."/>
            <person name="Wilson R.K."/>
            <person name="Sommer R.J."/>
        </authorList>
    </citation>
    <scope>NUCLEOTIDE SEQUENCE [LARGE SCALE GENOMIC DNA]</scope>
    <source>
        <strain evidence="2">PS312</strain>
    </source>
</reference>
<evidence type="ECO:0000313" key="1">
    <source>
        <dbReference type="EnsemblMetazoa" id="PPA36361.1"/>
    </source>
</evidence>
<accession>A0A8R1YRM4</accession>
<gene>
    <name evidence="1" type="primary">WBGene00274730</name>
</gene>
<dbReference type="AlphaFoldDB" id="A0A2A6CVQ3"/>
<evidence type="ECO:0000313" key="2">
    <source>
        <dbReference type="Proteomes" id="UP000005239"/>
    </source>
</evidence>
<organism evidence="1 2">
    <name type="scientific">Pristionchus pacificus</name>
    <name type="common">Parasitic nematode worm</name>
    <dbReference type="NCBI Taxonomy" id="54126"/>
    <lineage>
        <taxon>Eukaryota</taxon>
        <taxon>Metazoa</taxon>
        <taxon>Ecdysozoa</taxon>
        <taxon>Nematoda</taxon>
        <taxon>Chromadorea</taxon>
        <taxon>Rhabditida</taxon>
        <taxon>Rhabditina</taxon>
        <taxon>Diplogasteromorpha</taxon>
        <taxon>Diplogasteroidea</taxon>
        <taxon>Neodiplogasteridae</taxon>
        <taxon>Pristionchus</taxon>
    </lineage>
</organism>
<name>A0A2A6CVQ3_PRIPA</name>
<reference evidence="1" key="2">
    <citation type="submission" date="2022-06" db="UniProtKB">
        <authorList>
            <consortium name="EnsemblMetazoa"/>
        </authorList>
    </citation>
    <scope>IDENTIFICATION</scope>
    <source>
        <strain evidence="1">PS312</strain>
    </source>
</reference>
<dbReference type="Proteomes" id="UP000005239">
    <property type="component" value="Unassembled WGS sequence"/>
</dbReference>
<dbReference type="EnsemblMetazoa" id="PPA36361.1">
    <property type="protein sequence ID" value="PPA36361.1"/>
    <property type="gene ID" value="WBGene00274730"/>
</dbReference>
<sequence length="47" mass="5504">MLKSAYSNVSSPFLYGTKKKEFLFDSSSVFALLFHLYRSQQSFSLFR</sequence>
<keyword evidence="2" id="KW-1185">Reference proteome</keyword>
<protein>
    <submittedName>
        <fullName evidence="1">Uncharacterized protein</fullName>
    </submittedName>
</protein>